<dbReference type="NCBIfam" id="TIGR00054">
    <property type="entry name" value="RIP metalloprotease RseP"/>
    <property type="match status" value="1"/>
</dbReference>
<evidence type="ECO:0000256" key="8">
    <source>
        <dbReference type="ARBA" id="ARBA00022989"/>
    </source>
</evidence>
<comment type="subcellular location">
    <subcellularLocation>
        <location evidence="2">Membrane</location>
        <topology evidence="2">Multi-pass membrane protein</topology>
    </subcellularLocation>
</comment>
<dbReference type="AlphaFoldDB" id="A0A096AGZ6"/>
<dbReference type="RefSeq" id="WP_036863512.1">
    <property type="nucleotide sequence ID" value="NZ_JRNQ01000004.1"/>
</dbReference>
<dbReference type="CDD" id="cd06163">
    <property type="entry name" value="S2P-M50_PDZ_RseP-like"/>
    <property type="match status" value="1"/>
</dbReference>
<name>A0A096AGZ6_9BACT</name>
<evidence type="ECO:0000256" key="5">
    <source>
        <dbReference type="ARBA" id="ARBA00022692"/>
    </source>
</evidence>
<sequence length="467" mass="52742">MEVFLIKALQLLLALSILVLLHEGGHMFFSKLFGVRVEKFYMFFDVSIGKWSGKLFKFKPKSSDTEYGIGWLPFGGYCKISGMVDESMDTEQLKQDPQPWEFRTKPAWQRLLIMLGGVMVNFFLALFIYTMIMFTWGDTYYKVSDMSMGMRFNEQAKALGFRDKDVLIGTNTGAFREYANMNGDFFRQIAEAKRVDIIRDGKKQSINLPGDLDMLSMIKGRPLFAEPYIPSRIDSVQAGSPAAKAGIHAKDLIVSFNGKPIKTWTDMNYQTTVLNDVMAVKNTHKDSLALRTVEVVVARGGVAKQLDTLKLVLTPDLKMGVYQANIASYYKPTHETYGFFESIPAGVKHGLKILKGYVGNFKYLASADGAKSLGGFGSIGSLFPSVFDWYLFWNLTAFFSIILAFMNILPIPALDGGHVVFLLYEMITRRKPSEKFLIYAEYIGFGLLILLMVWANLNDILRWIGIM</sequence>
<dbReference type="PANTHER" id="PTHR42837">
    <property type="entry name" value="REGULATOR OF SIGMA-E PROTEASE RSEP"/>
    <property type="match status" value="1"/>
</dbReference>
<dbReference type="InterPro" id="IPR008915">
    <property type="entry name" value="Peptidase_M50"/>
</dbReference>
<evidence type="ECO:0000256" key="9">
    <source>
        <dbReference type="ARBA" id="ARBA00023049"/>
    </source>
</evidence>
<evidence type="ECO:0000256" key="6">
    <source>
        <dbReference type="ARBA" id="ARBA00022801"/>
    </source>
</evidence>
<dbReference type="InterPro" id="IPR036034">
    <property type="entry name" value="PDZ_sf"/>
</dbReference>
<comment type="similarity">
    <text evidence="3 11">Belongs to the peptidase M50B family.</text>
</comment>
<accession>A0A096AGZ6</accession>
<dbReference type="Pfam" id="PF02163">
    <property type="entry name" value="Peptidase_M50"/>
    <property type="match status" value="1"/>
</dbReference>
<evidence type="ECO:0000313" key="15">
    <source>
        <dbReference type="Proteomes" id="UP000029525"/>
    </source>
</evidence>
<feature type="transmembrane region" description="Helical" evidence="11">
    <location>
        <begin position="398"/>
        <end position="424"/>
    </location>
</feature>
<keyword evidence="6 11" id="KW-0378">Hydrolase</keyword>
<dbReference type="OrthoDB" id="9782003at2"/>
<evidence type="ECO:0000256" key="11">
    <source>
        <dbReference type="RuleBase" id="RU362031"/>
    </source>
</evidence>
<dbReference type="GO" id="GO:0006508">
    <property type="term" value="P:proteolysis"/>
    <property type="evidence" value="ECO:0007669"/>
    <property type="project" value="UniProtKB-KW"/>
</dbReference>
<dbReference type="PANTHER" id="PTHR42837:SF2">
    <property type="entry name" value="MEMBRANE METALLOPROTEASE ARASP2, CHLOROPLASTIC-RELATED"/>
    <property type="match status" value="1"/>
</dbReference>
<feature type="transmembrane region" description="Helical" evidence="11">
    <location>
        <begin position="436"/>
        <end position="457"/>
    </location>
</feature>
<dbReference type="Gene3D" id="2.30.42.10">
    <property type="match status" value="1"/>
</dbReference>
<reference evidence="14 15" key="1">
    <citation type="submission" date="2014-07" db="EMBL/GenBank/DDBJ databases">
        <authorList>
            <person name="McCorrison J."/>
            <person name="Sanka R."/>
            <person name="Torralba M."/>
            <person name="Gillis M."/>
            <person name="Haft D.H."/>
            <person name="Methe B."/>
            <person name="Sutton G."/>
            <person name="Nelson K.E."/>
        </authorList>
    </citation>
    <scope>NUCLEOTIDE SEQUENCE [LARGE SCALE GENOMIC DNA]</scope>
    <source>
        <strain evidence="14 15">DNF00320</strain>
    </source>
</reference>
<keyword evidence="11" id="KW-0479">Metal-binding</keyword>
<dbReference type="GO" id="GO:0004222">
    <property type="term" value="F:metalloendopeptidase activity"/>
    <property type="evidence" value="ECO:0007669"/>
    <property type="project" value="InterPro"/>
</dbReference>
<evidence type="ECO:0000259" key="13">
    <source>
        <dbReference type="Pfam" id="PF17820"/>
    </source>
</evidence>
<evidence type="ECO:0000256" key="1">
    <source>
        <dbReference type="ARBA" id="ARBA00001947"/>
    </source>
</evidence>
<evidence type="ECO:0000313" key="14">
    <source>
        <dbReference type="EMBL" id="KGF45781.1"/>
    </source>
</evidence>
<dbReference type="GO" id="GO:0016020">
    <property type="term" value="C:membrane"/>
    <property type="evidence" value="ECO:0007669"/>
    <property type="project" value="UniProtKB-SubCell"/>
</dbReference>
<keyword evidence="4 14" id="KW-0645">Protease</keyword>
<feature type="transmembrane region" description="Helical" evidence="11">
    <location>
        <begin position="111"/>
        <end position="136"/>
    </location>
</feature>
<proteinExistence type="inferred from homology"/>
<keyword evidence="5 11" id="KW-0812">Transmembrane</keyword>
<dbReference type="InterPro" id="IPR004387">
    <property type="entry name" value="Pept_M50_Zn"/>
</dbReference>
<dbReference type="Pfam" id="PF17820">
    <property type="entry name" value="PDZ_6"/>
    <property type="match status" value="1"/>
</dbReference>
<protein>
    <recommendedName>
        <fullName evidence="11">Zinc metalloprotease</fullName>
        <ecNumber evidence="11">3.4.24.-</ecNumber>
    </recommendedName>
</protein>
<evidence type="ECO:0000256" key="10">
    <source>
        <dbReference type="ARBA" id="ARBA00023136"/>
    </source>
</evidence>
<keyword evidence="8 11" id="KW-1133">Transmembrane helix</keyword>
<keyword evidence="9 11" id="KW-0482">Metalloprotease</keyword>
<comment type="cofactor">
    <cofactor evidence="1 11">
        <name>Zn(2+)</name>
        <dbReference type="ChEBI" id="CHEBI:29105"/>
    </cofactor>
</comment>
<evidence type="ECO:0000256" key="2">
    <source>
        <dbReference type="ARBA" id="ARBA00004141"/>
    </source>
</evidence>
<evidence type="ECO:0000256" key="7">
    <source>
        <dbReference type="ARBA" id="ARBA00022833"/>
    </source>
</evidence>
<comment type="caution">
    <text evidence="14">The sequence shown here is derived from an EMBL/GenBank/DDBJ whole genome shotgun (WGS) entry which is preliminary data.</text>
</comment>
<evidence type="ECO:0000256" key="3">
    <source>
        <dbReference type="ARBA" id="ARBA00007931"/>
    </source>
</evidence>
<keyword evidence="10 11" id="KW-0472">Membrane</keyword>
<dbReference type="InterPro" id="IPR041489">
    <property type="entry name" value="PDZ_6"/>
</dbReference>
<organism evidence="14 15">
    <name type="scientific">Prevotella bivia DNF00320</name>
    <dbReference type="NCBI Taxonomy" id="1401068"/>
    <lineage>
        <taxon>Bacteria</taxon>
        <taxon>Pseudomonadati</taxon>
        <taxon>Bacteroidota</taxon>
        <taxon>Bacteroidia</taxon>
        <taxon>Bacteroidales</taxon>
        <taxon>Prevotellaceae</taxon>
        <taxon>Prevotella</taxon>
    </lineage>
</organism>
<dbReference type="SUPFAM" id="SSF50156">
    <property type="entry name" value="PDZ domain-like"/>
    <property type="match status" value="1"/>
</dbReference>
<gene>
    <name evidence="14" type="ORF">HMPREF0647_01315</name>
</gene>
<dbReference type="EMBL" id="JRNQ01000004">
    <property type="protein sequence ID" value="KGF45781.1"/>
    <property type="molecule type" value="Genomic_DNA"/>
</dbReference>
<dbReference type="EC" id="3.4.24.-" evidence="11"/>
<evidence type="ECO:0000256" key="4">
    <source>
        <dbReference type="ARBA" id="ARBA00022670"/>
    </source>
</evidence>
<dbReference type="Proteomes" id="UP000029525">
    <property type="component" value="Unassembled WGS sequence"/>
</dbReference>
<dbReference type="GO" id="GO:0046872">
    <property type="term" value="F:metal ion binding"/>
    <property type="evidence" value="ECO:0007669"/>
    <property type="project" value="UniProtKB-KW"/>
</dbReference>
<evidence type="ECO:0000259" key="12">
    <source>
        <dbReference type="Pfam" id="PF02163"/>
    </source>
</evidence>
<feature type="domain" description="Peptidase M50" evidence="12">
    <location>
        <begin position="11"/>
        <end position="451"/>
    </location>
</feature>
<feature type="domain" description="PDZ" evidence="13">
    <location>
        <begin position="233"/>
        <end position="265"/>
    </location>
</feature>
<keyword evidence="7 11" id="KW-0862">Zinc</keyword>